<evidence type="ECO:0000313" key="2">
    <source>
        <dbReference type="Proteomes" id="UP000198851"/>
    </source>
</evidence>
<dbReference type="Proteomes" id="UP000198851">
    <property type="component" value="Unassembled WGS sequence"/>
</dbReference>
<proteinExistence type="predicted"/>
<evidence type="ECO:0000313" key="1">
    <source>
        <dbReference type="EMBL" id="SFK63809.1"/>
    </source>
</evidence>
<name>A0A1I4B7B4_9RHOB</name>
<accession>A0A1I4B7B4</accession>
<evidence type="ECO:0008006" key="3">
    <source>
        <dbReference type="Google" id="ProtNLM"/>
    </source>
</evidence>
<keyword evidence="2" id="KW-1185">Reference proteome</keyword>
<dbReference type="RefSeq" id="WP_093320526.1">
    <property type="nucleotide sequence ID" value="NZ_FOSZ01000001.1"/>
</dbReference>
<dbReference type="EMBL" id="FOSZ01000001">
    <property type="protein sequence ID" value="SFK63809.1"/>
    <property type="molecule type" value="Genomic_DNA"/>
</dbReference>
<sequence length="143" mass="16106">MKKTLLICTIAALLSSCTEFREMYKPGATNTQRNIDQGACNTDAATRYPPRIVTDWVPIYNAEGRVISHRVEQYDINEARRREGARSCMVARGYEWATIPYCKDEQIAGRSYAPITKMPALSSNICGMRTDQGRVLIDLSKPL</sequence>
<dbReference type="OrthoDB" id="7274329at2"/>
<dbReference type="PROSITE" id="PS51257">
    <property type="entry name" value="PROKAR_LIPOPROTEIN"/>
    <property type="match status" value="1"/>
</dbReference>
<dbReference type="STRING" id="1280847.SAMN04488036_101811"/>
<protein>
    <recommendedName>
        <fullName evidence="3">Lipoprotein</fullName>
    </recommendedName>
</protein>
<organism evidence="1 2">
    <name type="scientific">Shimia haliotis</name>
    <dbReference type="NCBI Taxonomy" id="1280847"/>
    <lineage>
        <taxon>Bacteria</taxon>
        <taxon>Pseudomonadati</taxon>
        <taxon>Pseudomonadota</taxon>
        <taxon>Alphaproteobacteria</taxon>
        <taxon>Rhodobacterales</taxon>
        <taxon>Roseobacteraceae</taxon>
    </lineage>
</organism>
<gene>
    <name evidence="1" type="ORF">SAMN04488036_101811</name>
</gene>
<reference evidence="2" key="1">
    <citation type="submission" date="2016-10" db="EMBL/GenBank/DDBJ databases">
        <authorList>
            <person name="Varghese N."/>
            <person name="Submissions S."/>
        </authorList>
    </citation>
    <scope>NUCLEOTIDE SEQUENCE [LARGE SCALE GENOMIC DNA]</scope>
    <source>
        <strain evidence="2">DSM 28453</strain>
    </source>
</reference>
<dbReference type="AlphaFoldDB" id="A0A1I4B7B4"/>